<dbReference type="VEuPathDB" id="FungiDB:AB675_1573"/>
<feature type="region of interest" description="Disordered" evidence="2">
    <location>
        <begin position="412"/>
        <end position="453"/>
    </location>
</feature>
<dbReference type="AlphaFoldDB" id="A0A0N1HPT1"/>
<dbReference type="GO" id="GO:0042175">
    <property type="term" value="C:nuclear outer membrane-endoplasmic reticulum membrane network"/>
    <property type="evidence" value="ECO:0007669"/>
    <property type="project" value="TreeGrafter"/>
</dbReference>
<sequence>MADDTATSAAPAGETKRPEKPDEAKYKAALAQAEKDHTSAQNAFKAAKQKWDDARSGGSSKDPNDRFSQIVEEQKSIRAKQAEHKASKGGQQDKLSKNDADMKKLMNEQKEMRSRSGFKSADEIDSKVKSLQANVDSGRMKVVDEKKTLDEIRNLNRQKKQFGEMDGLQKRIDQLKLENTELRKTFDNSEVRELSAKYDANQKELDEIKSARQSTKDSRDTIKADRDAAYNKQQEAYLAIRKLKDEHYAGLREYKEYNDKIYAAKRERQKAERDAYEKEKRRKVAEARLEDASAPAFYEELRAAESLIKHFDPSYTADEKTTDTSKFAASAERSVDDSKFKDMKVVKKEEEDFFVGGGGKKKKGKKTTSTKSTMNLSPDIIENCNKVGVDPPSSQADVPATIEKLKEKVAAWKKDQQSQTEKNIEKAKKEIEKLEADGANGTATEEAPAYTSA</sequence>
<dbReference type="GO" id="GO:0008298">
    <property type="term" value="P:intracellular mRNA localization"/>
    <property type="evidence" value="ECO:0007669"/>
    <property type="project" value="TreeGrafter"/>
</dbReference>
<evidence type="ECO:0000313" key="3">
    <source>
        <dbReference type="EMBL" id="KPI37316.1"/>
    </source>
</evidence>
<feature type="compositionally biased region" description="Basic and acidic residues" evidence="2">
    <location>
        <begin position="72"/>
        <end position="86"/>
    </location>
</feature>
<feature type="region of interest" description="Disordered" evidence="2">
    <location>
        <begin position="356"/>
        <end position="377"/>
    </location>
</feature>
<dbReference type="GO" id="GO:0003729">
    <property type="term" value="F:mRNA binding"/>
    <property type="evidence" value="ECO:0007669"/>
    <property type="project" value="TreeGrafter"/>
</dbReference>
<proteinExistence type="predicted"/>
<dbReference type="InterPro" id="IPR039604">
    <property type="entry name" value="Bfr1"/>
</dbReference>
<dbReference type="GeneID" id="28733353"/>
<keyword evidence="4" id="KW-1185">Reference proteome</keyword>
<dbReference type="GO" id="GO:1990904">
    <property type="term" value="C:ribonucleoprotein complex"/>
    <property type="evidence" value="ECO:0007669"/>
    <property type="project" value="TreeGrafter"/>
</dbReference>
<dbReference type="Proteomes" id="UP000038010">
    <property type="component" value="Unassembled WGS sequence"/>
</dbReference>
<dbReference type="STRING" id="1664694.A0A0N1HPT1"/>
<organism evidence="3 4">
    <name type="scientific">Cyphellophora attinorum</name>
    <dbReference type="NCBI Taxonomy" id="1664694"/>
    <lineage>
        <taxon>Eukaryota</taxon>
        <taxon>Fungi</taxon>
        <taxon>Dikarya</taxon>
        <taxon>Ascomycota</taxon>
        <taxon>Pezizomycotina</taxon>
        <taxon>Eurotiomycetes</taxon>
        <taxon>Chaetothyriomycetidae</taxon>
        <taxon>Chaetothyriales</taxon>
        <taxon>Cyphellophoraceae</taxon>
        <taxon>Cyphellophora</taxon>
    </lineage>
</organism>
<dbReference type="PANTHER" id="PTHR31027:SF2">
    <property type="entry name" value="LEBERCILIN DOMAIN-CONTAINING PROTEIN"/>
    <property type="match status" value="1"/>
</dbReference>
<name>A0A0N1HPT1_9EURO</name>
<evidence type="ECO:0000313" key="4">
    <source>
        <dbReference type="Proteomes" id="UP000038010"/>
    </source>
</evidence>
<feature type="compositionally biased region" description="Basic residues" evidence="2">
    <location>
        <begin position="359"/>
        <end position="368"/>
    </location>
</feature>
<feature type="coiled-coil region" evidence="1">
    <location>
        <begin position="254"/>
        <end position="288"/>
    </location>
</feature>
<accession>A0A0N1HPT1</accession>
<dbReference type="PANTHER" id="PTHR31027">
    <property type="entry name" value="NUCLEAR SEGREGATION PROTEIN BFR1"/>
    <property type="match status" value="1"/>
</dbReference>
<evidence type="ECO:0008006" key="5">
    <source>
        <dbReference type="Google" id="ProtNLM"/>
    </source>
</evidence>
<feature type="compositionally biased region" description="Basic and acidic residues" evidence="2">
    <location>
        <begin position="14"/>
        <end position="26"/>
    </location>
</feature>
<dbReference type="EMBL" id="LFJN01000025">
    <property type="protein sequence ID" value="KPI37316.1"/>
    <property type="molecule type" value="Genomic_DNA"/>
</dbReference>
<reference evidence="3 4" key="1">
    <citation type="submission" date="2015-06" db="EMBL/GenBank/DDBJ databases">
        <title>Draft genome of the ant-associated black yeast Phialophora attae CBS 131958.</title>
        <authorList>
            <person name="Moreno L.F."/>
            <person name="Stielow B.J."/>
            <person name="de Hoog S."/>
            <person name="Vicente V.A."/>
            <person name="Weiss V.A."/>
            <person name="de Vries M."/>
            <person name="Cruz L.M."/>
            <person name="Souza E.M."/>
        </authorList>
    </citation>
    <scope>NUCLEOTIDE SEQUENCE [LARGE SCALE GENOMIC DNA]</scope>
    <source>
        <strain evidence="3 4">CBS 131958</strain>
    </source>
</reference>
<feature type="compositionally biased region" description="Basic and acidic residues" evidence="2">
    <location>
        <begin position="94"/>
        <end position="124"/>
    </location>
</feature>
<dbReference type="GO" id="GO:0005783">
    <property type="term" value="C:endoplasmic reticulum"/>
    <property type="evidence" value="ECO:0007669"/>
    <property type="project" value="TreeGrafter"/>
</dbReference>
<feature type="compositionally biased region" description="Basic and acidic residues" evidence="2">
    <location>
        <begin position="412"/>
        <end position="436"/>
    </location>
</feature>
<dbReference type="OrthoDB" id="2195113at2759"/>
<comment type="caution">
    <text evidence="3">The sequence shown here is derived from an EMBL/GenBank/DDBJ whole genome shotgun (WGS) entry which is preliminary data.</text>
</comment>
<evidence type="ECO:0000256" key="1">
    <source>
        <dbReference type="SAM" id="Coils"/>
    </source>
</evidence>
<protein>
    <recommendedName>
        <fullName evidence="5">Nuclear segregation protein BFR1</fullName>
    </recommendedName>
</protein>
<evidence type="ECO:0000256" key="2">
    <source>
        <dbReference type="SAM" id="MobiDB-lite"/>
    </source>
</evidence>
<gene>
    <name evidence="3" type="ORF">AB675_1573</name>
</gene>
<feature type="region of interest" description="Disordered" evidence="2">
    <location>
        <begin position="1"/>
        <end position="124"/>
    </location>
</feature>
<keyword evidence="1" id="KW-0175">Coiled coil</keyword>
<feature type="region of interest" description="Disordered" evidence="2">
    <location>
        <begin position="205"/>
        <end position="228"/>
    </location>
</feature>
<dbReference type="RefSeq" id="XP_017997279.1">
    <property type="nucleotide sequence ID" value="XM_018141473.1"/>
</dbReference>